<dbReference type="Proteomes" id="UP000820818">
    <property type="component" value="Linkage Group LG5"/>
</dbReference>
<proteinExistence type="inferred from homology"/>
<dbReference type="InterPro" id="IPR000757">
    <property type="entry name" value="Beta-glucanase-like"/>
</dbReference>
<dbReference type="AlphaFoldDB" id="A0AAD5LJM6"/>
<dbReference type="Pfam" id="PF00722">
    <property type="entry name" value="Glyco_hydro_16"/>
    <property type="match status" value="1"/>
</dbReference>
<dbReference type="InterPro" id="IPR050546">
    <property type="entry name" value="Glycosyl_Hydrlase_16"/>
</dbReference>
<dbReference type="GO" id="GO:0004553">
    <property type="term" value="F:hydrolase activity, hydrolyzing O-glycosyl compounds"/>
    <property type="evidence" value="ECO:0007669"/>
    <property type="project" value="InterPro"/>
</dbReference>
<accession>A0AAD5LJM6</accession>
<comment type="caution">
    <text evidence="4">The sequence shown here is derived from an EMBL/GenBank/DDBJ whole genome shotgun (WGS) entry which is preliminary data.</text>
</comment>
<organism evidence="4 5">
    <name type="scientific">Daphnia sinensis</name>
    <dbReference type="NCBI Taxonomy" id="1820382"/>
    <lineage>
        <taxon>Eukaryota</taxon>
        <taxon>Metazoa</taxon>
        <taxon>Ecdysozoa</taxon>
        <taxon>Arthropoda</taxon>
        <taxon>Crustacea</taxon>
        <taxon>Branchiopoda</taxon>
        <taxon>Diplostraca</taxon>
        <taxon>Cladocera</taxon>
        <taxon>Anomopoda</taxon>
        <taxon>Daphniidae</taxon>
        <taxon>Daphnia</taxon>
        <taxon>Daphnia similis group</taxon>
    </lineage>
</organism>
<name>A0AAD5LJM6_9CRUS</name>
<dbReference type="PANTHER" id="PTHR10963">
    <property type="entry name" value="GLYCOSYL HYDROLASE-RELATED"/>
    <property type="match status" value="1"/>
</dbReference>
<dbReference type="GO" id="GO:0005975">
    <property type="term" value="P:carbohydrate metabolic process"/>
    <property type="evidence" value="ECO:0007669"/>
    <property type="project" value="InterPro"/>
</dbReference>
<reference evidence="4 5" key="1">
    <citation type="submission" date="2022-05" db="EMBL/GenBank/DDBJ databases">
        <title>A multi-omics perspective on studying reproductive biology in Daphnia sinensis.</title>
        <authorList>
            <person name="Jia J."/>
        </authorList>
    </citation>
    <scope>NUCLEOTIDE SEQUENCE [LARGE SCALE GENOMIC DNA]</scope>
    <source>
        <strain evidence="4 5">WSL</strain>
    </source>
</reference>
<keyword evidence="2" id="KW-0732">Signal</keyword>
<dbReference type="PROSITE" id="PS51257">
    <property type="entry name" value="PROKAR_LIPOPROTEIN"/>
    <property type="match status" value="1"/>
</dbReference>
<evidence type="ECO:0000256" key="2">
    <source>
        <dbReference type="SAM" id="SignalP"/>
    </source>
</evidence>
<comment type="similarity">
    <text evidence="1">Belongs to the glycosyl hydrolase 16 family.</text>
</comment>
<evidence type="ECO:0000259" key="3">
    <source>
        <dbReference type="PROSITE" id="PS51762"/>
    </source>
</evidence>
<dbReference type="Gene3D" id="2.60.120.200">
    <property type="match status" value="1"/>
</dbReference>
<evidence type="ECO:0000256" key="1">
    <source>
        <dbReference type="ARBA" id="ARBA00006865"/>
    </source>
</evidence>
<feature type="domain" description="GH16" evidence="3">
    <location>
        <begin position="49"/>
        <end position="388"/>
    </location>
</feature>
<protein>
    <recommendedName>
        <fullName evidence="3">GH16 domain-containing protein</fullName>
    </recommendedName>
</protein>
<dbReference type="InterPro" id="IPR013320">
    <property type="entry name" value="ConA-like_dom_sf"/>
</dbReference>
<keyword evidence="5" id="KW-1185">Reference proteome</keyword>
<sequence>MKFLVLCLGFAFFVLGSFGCNSLWRRRTPYKVLSAENERYYSSKRLPSKIRRGIPIWQDEFDYLDFSKWTPMISGWRGSNAFQIYVNHSQNMYVRDGNLFIKPTFTADRYGPEFLYNGTIDLTLEGCNVNWGGGCIVKSGDDIIPPIQSARIHTGNSFSFTYGIVEVRAKMPKGDWIWPAVWMSPTDSVYGSNPRSGEIDLTEVRSNVNLSCGSKSYGRQLSGTTLHWGPDSHHNGHKLTYWQKVQRNPDFSSDFHLFAMKWLPTGFSFYVDDELIGHVTPPEGGFWEMGGFEGQNIWNSTGNGTRIAPFDHPFHIILDVAVGGDMFPDWCINQPFDQPLQKPWKMSDPVQMRPFWEKRNDWLSTWNSETEDNAMRIDYIRVYALDQHHRSHG</sequence>
<feature type="chain" id="PRO_5041981472" description="GH16 domain-containing protein" evidence="2">
    <location>
        <begin position="20"/>
        <end position="393"/>
    </location>
</feature>
<dbReference type="PROSITE" id="PS51762">
    <property type="entry name" value="GH16_2"/>
    <property type="match status" value="1"/>
</dbReference>
<feature type="signal peptide" evidence="2">
    <location>
        <begin position="1"/>
        <end position="19"/>
    </location>
</feature>
<gene>
    <name evidence="4" type="ORF">GHT06_015722</name>
</gene>
<dbReference type="SUPFAM" id="SSF49899">
    <property type="entry name" value="Concanavalin A-like lectins/glucanases"/>
    <property type="match status" value="1"/>
</dbReference>
<evidence type="ECO:0000313" key="4">
    <source>
        <dbReference type="EMBL" id="KAI9558933.1"/>
    </source>
</evidence>
<dbReference type="EMBL" id="WJBH02000005">
    <property type="protein sequence ID" value="KAI9558933.1"/>
    <property type="molecule type" value="Genomic_DNA"/>
</dbReference>
<dbReference type="PANTHER" id="PTHR10963:SF55">
    <property type="entry name" value="GLYCOSIDE HYDROLASE FAMILY 16 PROTEIN"/>
    <property type="match status" value="1"/>
</dbReference>
<evidence type="ECO:0000313" key="5">
    <source>
        <dbReference type="Proteomes" id="UP000820818"/>
    </source>
</evidence>